<reference evidence="2 3" key="1">
    <citation type="submission" date="2007-10" db="EMBL/GenBank/DDBJ databases">
        <authorList>
            <person name="Yayanos A."/>
            <person name="Ferriera S."/>
            <person name="Johnson J."/>
            <person name="Kravitz S."/>
            <person name="Halpern A."/>
            <person name="Remington K."/>
            <person name="Beeson K."/>
            <person name="Tran B."/>
            <person name="Rogers Y.-H."/>
            <person name="Friedman R."/>
            <person name="Venter J.C."/>
        </authorList>
    </citation>
    <scope>NUCLEOTIDE SEQUENCE [LARGE SCALE GENOMIC DNA]</scope>
    <source>
        <strain evidence="2 3">KT99</strain>
    </source>
</reference>
<dbReference type="EMBL" id="ABIC01000089">
    <property type="protein sequence ID" value="EDP98652.1"/>
    <property type="molecule type" value="Genomic_DNA"/>
</dbReference>
<dbReference type="Pfam" id="PF08241">
    <property type="entry name" value="Methyltransf_11"/>
    <property type="match status" value="1"/>
</dbReference>
<organism evidence="2 3">
    <name type="scientific">Shewanella benthica KT99</name>
    <dbReference type="NCBI Taxonomy" id="314608"/>
    <lineage>
        <taxon>Bacteria</taxon>
        <taxon>Pseudomonadati</taxon>
        <taxon>Pseudomonadota</taxon>
        <taxon>Gammaproteobacteria</taxon>
        <taxon>Alteromonadales</taxon>
        <taxon>Shewanellaceae</taxon>
        <taxon>Shewanella</taxon>
    </lineage>
</organism>
<sequence>MNNHWSEYWEQGHLTSFGDSFTDNYTGVLKNVWKPIFEGLPNDYKFLDLATGNGALPLLASDYLREKSIRGEGVGVDLAKISTDLSTVNIADNITISLNSEVDCTSLPFNESEFDLVVSQFGIEYADLEIAIPEALRVLKVDGKLSFVMHHEHSMVITRNRKIHVLINNQQVDVFFDAIIKLIEKMGPINTKHDFIRVKSEQACKRLRQELQLSIDALVKADEEALQDSELLTYLSTLFNQGIFWSVDKKRDYIEFAKLQILTLRNRLEELIFAAKTQQNIAQILVSISNLGAYLDSVKTLYSENDEIIGWHIVVTKIHNSSECS</sequence>
<proteinExistence type="predicted"/>
<keyword evidence="3" id="KW-1185">Reference proteome</keyword>
<dbReference type="InterPro" id="IPR013216">
    <property type="entry name" value="Methyltransf_11"/>
</dbReference>
<feature type="domain" description="Methyltransferase type 11" evidence="1">
    <location>
        <begin position="47"/>
        <end position="146"/>
    </location>
</feature>
<keyword evidence="2" id="KW-0489">Methyltransferase</keyword>
<dbReference type="STRING" id="314608.KT99_09543"/>
<keyword evidence="2" id="KW-0808">Transferase</keyword>
<dbReference type="SUPFAM" id="SSF53335">
    <property type="entry name" value="S-adenosyl-L-methionine-dependent methyltransferases"/>
    <property type="match status" value="1"/>
</dbReference>
<evidence type="ECO:0000313" key="2">
    <source>
        <dbReference type="EMBL" id="EDP98652.1"/>
    </source>
</evidence>
<dbReference type="InterPro" id="IPR029063">
    <property type="entry name" value="SAM-dependent_MTases_sf"/>
</dbReference>
<evidence type="ECO:0000313" key="3">
    <source>
        <dbReference type="Proteomes" id="UP000005839"/>
    </source>
</evidence>
<dbReference type="RefSeq" id="WP_005503711.1">
    <property type="nucleotide sequence ID" value="NZ_ABIC01000089.1"/>
</dbReference>
<dbReference type="Proteomes" id="UP000005839">
    <property type="component" value="Unassembled WGS sequence"/>
</dbReference>
<evidence type="ECO:0000259" key="1">
    <source>
        <dbReference type="Pfam" id="PF08241"/>
    </source>
</evidence>
<gene>
    <name evidence="2" type="ORF">KT99_09543</name>
</gene>
<dbReference type="Gene3D" id="3.40.50.150">
    <property type="entry name" value="Vaccinia Virus protein VP39"/>
    <property type="match status" value="1"/>
</dbReference>
<comment type="caution">
    <text evidence="2">The sequence shown here is derived from an EMBL/GenBank/DDBJ whole genome shotgun (WGS) entry which is preliminary data.</text>
</comment>
<dbReference type="GO" id="GO:0008757">
    <property type="term" value="F:S-adenosylmethionine-dependent methyltransferase activity"/>
    <property type="evidence" value="ECO:0007669"/>
    <property type="project" value="InterPro"/>
</dbReference>
<dbReference type="AlphaFoldDB" id="A9DP16"/>
<dbReference type="GO" id="GO:0032259">
    <property type="term" value="P:methylation"/>
    <property type="evidence" value="ECO:0007669"/>
    <property type="project" value="UniProtKB-KW"/>
</dbReference>
<accession>A9DP16</accession>
<name>A9DP16_9GAMM</name>
<dbReference type="CDD" id="cd02440">
    <property type="entry name" value="AdoMet_MTases"/>
    <property type="match status" value="1"/>
</dbReference>
<protein>
    <submittedName>
        <fullName evidence="2">Putative S-adenosyl-L-methionine-dependent methyltransferase</fullName>
    </submittedName>
</protein>